<dbReference type="InterPro" id="IPR005659">
    <property type="entry name" value="Chemorcpt_Glu_NH3ase_CheD"/>
</dbReference>
<proteinExistence type="inferred from homology"/>
<keyword evidence="1 3" id="KW-0145">Chemotaxis</keyword>
<dbReference type="GO" id="GO:0006935">
    <property type="term" value="P:chemotaxis"/>
    <property type="evidence" value="ECO:0007669"/>
    <property type="project" value="UniProtKB-UniRule"/>
</dbReference>
<evidence type="ECO:0000313" key="5">
    <source>
        <dbReference type="Proteomes" id="UP000198597"/>
    </source>
</evidence>
<protein>
    <recommendedName>
        <fullName evidence="3">Probable chemoreceptor glutamine deamidase CheD</fullName>
        <ecNumber evidence="3">3.5.1.44</ecNumber>
    </recommendedName>
</protein>
<organism evidence="4 5">
    <name type="scientific">Clostridium gasigenes</name>
    <dbReference type="NCBI Taxonomy" id="94869"/>
    <lineage>
        <taxon>Bacteria</taxon>
        <taxon>Bacillati</taxon>
        <taxon>Bacillota</taxon>
        <taxon>Clostridia</taxon>
        <taxon>Eubacteriales</taxon>
        <taxon>Clostridiaceae</taxon>
        <taxon>Clostridium</taxon>
    </lineage>
</organism>
<dbReference type="InterPro" id="IPR038592">
    <property type="entry name" value="CheD-like_sf"/>
</dbReference>
<dbReference type="GO" id="GO:0050568">
    <property type="term" value="F:protein-glutamine glutaminase activity"/>
    <property type="evidence" value="ECO:0007669"/>
    <property type="project" value="UniProtKB-UniRule"/>
</dbReference>
<comment type="function">
    <text evidence="3">Probably deamidates glutamine residues to glutamate on methyl-accepting chemotaxis receptors (MCPs), playing an important role in chemotaxis.</text>
</comment>
<dbReference type="EC" id="3.5.1.44" evidence="3"/>
<dbReference type="CDD" id="cd16352">
    <property type="entry name" value="CheD"/>
    <property type="match status" value="1"/>
</dbReference>
<dbReference type="SUPFAM" id="SSF64438">
    <property type="entry name" value="CNF1/YfiH-like putative cysteine hydrolases"/>
    <property type="match status" value="1"/>
</dbReference>
<gene>
    <name evidence="3" type="primary">cheD</name>
    <name evidence="4" type="ORF">SAMN04488529_11271</name>
</gene>
<evidence type="ECO:0000313" key="4">
    <source>
        <dbReference type="EMBL" id="SDP69228.1"/>
    </source>
</evidence>
<sequence>MNENIEVRVGIADMKIVKNPEKVLTIGLGSCVGISFYDKRKNIAGLAHIMLPDSTKFKKITNEMKYADLAVPILLSKMKALGCETRNIEVKIAGGASMFQFADSKIISDVGKRNIEAVIDIMKVTGMRIIASEVGGNKGRTMIVNSKDGIVEIKSIGLEIKHI</sequence>
<dbReference type="EMBL" id="FNJM01000012">
    <property type="protein sequence ID" value="SDP69228.1"/>
    <property type="molecule type" value="Genomic_DNA"/>
</dbReference>
<reference evidence="4 5" key="1">
    <citation type="submission" date="2016-10" db="EMBL/GenBank/DDBJ databases">
        <authorList>
            <person name="de Groot N.N."/>
        </authorList>
    </citation>
    <scope>NUCLEOTIDE SEQUENCE [LARGE SCALE GENOMIC DNA]</scope>
    <source>
        <strain evidence="4 5">DSM 12272</strain>
    </source>
</reference>
<accession>A0A1H0UTI7</accession>
<dbReference type="PANTHER" id="PTHR35147">
    <property type="entry name" value="CHEMORECEPTOR GLUTAMINE DEAMIDASE CHED-RELATED"/>
    <property type="match status" value="1"/>
</dbReference>
<dbReference type="Pfam" id="PF03975">
    <property type="entry name" value="CheD"/>
    <property type="match status" value="1"/>
</dbReference>
<evidence type="ECO:0000256" key="2">
    <source>
        <dbReference type="ARBA" id="ARBA00022801"/>
    </source>
</evidence>
<dbReference type="HAMAP" id="MF_01440">
    <property type="entry name" value="CheD"/>
    <property type="match status" value="1"/>
</dbReference>
<comment type="similarity">
    <text evidence="3">Belongs to the CheD family.</text>
</comment>
<keyword evidence="2 3" id="KW-0378">Hydrolase</keyword>
<keyword evidence="5" id="KW-1185">Reference proteome</keyword>
<dbReference type="AlphaFoldDB" id="A0A1H0UTI7"/>
<dbReference type="InterPro" id="IPR011324">
    <property type="entry name" value="Cytotoxic_necrot_fac-like_cat"/>
</dbReference>
<evidence type="ECO:0000256" key="3">
    <source>
        <dbReference type="HAMAP-Rule" id="MF_01440"/>
    </source>
</evidence>
<dbReference type="Gene3D" id="3.30.1330.200">
    <property type="match status" value="1"/>
</dbReference>
<name>A0A1H0UTI7_9CLOT</name>
<dbReference type="PANTHER" id="PTHR35147:SF1">
    <property type="entry name" value="CHEMORECEPTOR GLUTAMINE DEAMIDASE CHED-RELATED"/>
    <property type="match status" value="1"/>
</dbReference>
<dbReference type="Proteomes" id="UP000198597">
    <property type="component" value="Unassembled WGS sequence"/>
</dbReference>
<comment type="catalytic activity">
    <reaction evidence="3">
        <text>L-glutaminyl-[protein] + H2O = L-glutamyl-[protein] + NH4(+)</text>
        <dbReference type="Rhea" id="RHEA:16441"/>
        <dbReference type="Rhea" id="RHEA-COMP:10207"/>
        <dbReference type="Rhea" id="RHEA-COMP:10208"/>
        <dbReference type="ChEBI" id="CHEBI:15377"/>
        <dbReference type="ChEBI" id="CHEBI:28938"/>
        <dbReference type="ChEBI" id="CHEBI:29973"/>
        <dbReference type="ChEBI" id="CHEBI:30011"/>
        <dbReference type="EC" id="3.5.1.44"/>
    </reaction>
</comment>
<dbReference type="STRING" id="94869.SAMN04488529_11271"/>
<evidence type="ECO:0000256" key="1">
    <source>
        <dbReference type="ARBA" id="ARBA00022500"/>
    </source>
</evidence>